<dbReference type="Gene3D" id="1.20.1250.20">
    <property type="entry name" value="MFS general substrate transporter like domains"/>
    <property type="match status" value="1"/>
</dbReference>
<proteinExistence type="predicted"/>
<feature type="transmembrane region" description="Helical" evidence="6">
    <location>
        <begin position="300"/>
        <end position="318"/>
    </location>
</feature>
<feature type="transmembrane region" description="Helical" evidence="6">
    <location>
        <begin position="330"/>
        <end position="351"/>
    </location>
</feature>
<comment type="caution">
    <text evidence="7">The sequence shown here is derived from an EMBL/GenBank/DDBJ whole genome shotgun (WGS) entry which is preliminary data.</text>
</comment>
<reference evidence="7 8" key="1">
    <citation type="submission" date="2021-01" db="EMBL/GenBank/DDBJ databases">
        <title>Genomic Encyclopedia of Type Strains, Phase IV (KMG-IV): sequencing the most valuable type-strain genomes for metagenomic binning, comparative biology and taxonomic classification.</title>
        <authorList>
            <person name="Goeker M."/>
        </authorList>
    </citation>
    <scope>NUCLEOTIDE SEQUENCE [LARGE SCALE GENOMIC DNA]</scope>
    <source>
        <strain evidence="7 8">DSM 100968</strain>
    </source>
</reference>
<evidence type="ECO:0000313" key="8">
    <source>
        <dbReference type="Proteomes" id="UP000823201"/>
    </source>
</evidence>
<accession>A0ABS2Q9Q1</accession>
<feature type="transmembrane region" description="Helical" evidence="6">
    <location>
        <begin position="208"/>
        <end position="232"/>
    </location>
</feature>
<dbReference type="RefSeq" id="WP_205006030.1">
    <property type="nucleotide sequence ID" value="NZ_CBCRXA010000005.1"/>
</dbReference>
<dbReference type="EMBL" id="JAFBEV010000007">
    <property type="protein sequence ID" value="MBM7657702.1"/>
    <property type="molecule type" value="Genomic_DNA"/>
</dbReference>
<evidence type="ECO:0000256" key="1">
    <source>
        <dbReference type="ARBA" id="ARBA00004651"/>
    </source>
</evidence>
<protein>
    <recommendedName>
        <fullName evidence="9">MFS transporter</fullName>
    </recommendedName>
</protein>
<evidence type="ECO:0000313" key="7">
    <source>
        <dbReference type="EMBL" id="MBM7657702.1"/>
    </source>
</evidence>
<keyword evidence="2" id="KW-1003">Cell membrane</keyword>
<dbReference type="InterPro" id="IPR036259">
    <property type="entry name" value="MFS_trans_sf"/>
</dbReference>
<gene>
    <name evidence="7" type="ORF">JOC27_001151</name>
</gene>
<dbReference type="SUPFAM" id="SSF103473">
    <property type="entry name" value="MFS general substrate transporter"/>
    <property type="match status" value="1"/>
</dbReference>
<dbReference type="InterPro" id="IPR011701">
    <property type="entry name" value="MFS"/>
</dbReference>
<dbReference type="Proteomes" id="UP000823201">
    <property type="component" value="Unassembled WGS sequence"/>
</dbReference>
<evidence type="ECO:0000256" key="5">
    <source>
        <dbReference type="ARBA" id="ARBA00023136"/>
    </source>
</evidence>
<evidence type="ECO:0008006" key="9">
    <source>
        <dbReference type="Google" id="ProtNLM"/>
    </source>
</evidence>
<feature type="transmembrane region" description="Helical" evidence="6">
    <location>
        <begin position="268"/>
        <end position="288"/>
    </location>
</feature>
<organism evidence="7 8">
    <name type="scientific">Sporolactobacillus spathodeae</name>
    <dbReference type="NCBI Taxonomy" id="1465502"/>
    <lineage>
        <taxon>Bacteria</taxon>
        <taxon>Bacillati</taxon>
        <taxon>Bacillota</taxon>
        <taxon>Bacilli</taxon>
        <taxon>Bacillales</taxon>
        <taxon>Sporolactobacillaceae</taxon>
        <taxon>Sporolactobacillus</taxon>
    </lineage>
</organism>
<keyword evidence="3 6" id="KW-0812">Transmembrane</keyword>
<feature type="transmembrane region" description="Helical" evidence="6">
    <location>
        <begin position="169"/>
        <end position="188"/>
    </location>
</feature>
<keyword evidence="4 6" id="KW-1133">Transmembrane helix</keyword>
<keyword evidence="5 6" id="KW-0472">Membrane</keyword>
<name>A0ABS2Q9Q1_9BACL</name>
<evidence type="ECO:0000256" key="2">
    <source>
        <dbReference type="ARBA" id="ARBA00022475"/>
    </source>
</evidence>
<comment type="subcellular location">
    <subcellularLocation>
        <location evidence="1">Cell membrane</location>
        <topology evidence="1">Multi-pass membrane protein</topology>
    </subcellularLocation>
</comment>
<evidence type="ECO:0000256" key="4">
    <source>
        <dbReference type="ARBA" id="ARBA00022989"/>
    </source>
</evidence>
<dbReference type="Pfam" id="PF07690">
    <property type="entry name" value="MFS_1"/>
    <property type="match status" value="1"/>
</dbReference>
<feature type="transmembrane region" description="Helical" evidence="6">
    <location>
        <begin position="114"/>
        <end position="133"/>
    </location>
</feature>
<keyword evidence="8" id="KW-1185">Reference proteome</keyword>
<dbReference type="PANTHER" id="PTHR23513:SF6">
    <property type="entry name" value="MAJOR FACILITATOR SUPERFAMILY ASSOCIATED DOMAIN-CONTAINING PROTEIN"/>
    <property type="match status" value="1"/>
</dbReference>
<feature type="transmembrane region" description="Helical" evidence="6">
    <location>
        <begin position="244"/>
        <end position="262"/>
    </location>
</feature>
<sequence>MLQMLSGYWADRAQRKIHAMVSTRLVQAGLFLLIACLIGKSSSLIIFFTLLLINFICDLLGQYSNGIVLPLLKHLLPASDMKNALSLTTAGTEVIKLVCQGAGAGLIVLLHHHYALFAVINAVTFLLAACLVIQQRHLIAPPEKKPAKLSARPTRRPFLHESWNSIRQLHHQTALFPLLLLFFFVNAVDSSSDALVSLTLVGSPSFWIGNFGNTVATCNMLFSAGLILGALLNHDWLKNCKLTSLLNITLIASLTISLNFIFQGTVWLLFAAMFVLAYALGKIGPRFSALMIERTDERRLAATAGAVNTLLLLGAPLGQSIFMTLANVSGIRICWMLYSALAALLIIFSLFTKHKLKIQRENHMLSK</sequence>
<evidence type="ECO:0000256" key="6">
    <source>
        <dbReference type="SAM" id="Phobius"/>
    </source>
</evidence>
<dbReference type="PANTHER" id="PTHR23513">
    <property type="entry name" value="INTEGRAL MEMBRANE EFFLUX PROTEIN-RELATED"/>
    <property type="match status" value="1"/>
</dbReference>
<evidence type="ECO:0000256" key="3">
    <source>
        <dbReference type="ARBA" id="ARBA00022692"/>
    </source>
</evidence>